<dbReference type="Pfam" id="PF00877">
    <property type="entry name" value="NLPC_P60"/>
    <property type="match status" value="1"/>
</dbReference>
<keyword evidence="7" id="KW-1185">Reference proteome</keyword>
<dbReference type="PROSITE" id="PS51935">
    <property type="entry name" value="NLPC_P60"/>
    <property type="match status" value="1"/>
</dbReference>
<dbReference type="PANTHER" id="PTHR47359:SF3">
    <property type="entry name" value="NLP_P60 DOMAIN-CONTAINING PROTEIN-RELATED"/>
    <property type="match status" value="1"/>
</dbReference>
<name>A0ABW3TFW8_9RHOB</name>
<evidence type="ECO:0000256" key="2">
    <source>
        <dbReference type="ARBA" id="ARBA00022670"/>
    </source>
</evidence>
<dbReference type="InterPro" id="IPR041382">
    <property type="entry name" value="SH3_16"/>
</dbReference>
<dbReference type="SUPFAM" id="SSF54001">
    <property type="entry name" value="Cysteine proteinases"/>
    <property type="match status" value="1"/>
</dbReference>
<gene>
    <name evidence="6" type="ORF">ACFQ3C_09435</name>
</gene>
<feature type="domain" description="NlpC/P60" evidence="5">
    <location>
        <begin position="152"/>
        <end position="276"/>
    </location>
</feature>
<sequence length="276" mass="29173">MTHDRRLTPANARVASLSLKGQVDAARYVEGWGRLVADPVVALRDAPQGRRERELLRGEAVTVFEDLDGWCFVQAARDGYVGYVPGKALREGAAPDMRVITRATHAYAAADIKSPDIASLSFGSRLTALEHDGRFVLTDAGYVPASHLAPLDQHADDPVTIATLLLGTPYLWGGNSAFGIDCSGLVQAACLACGIACPGDSDLQASGLGQPVTEGTPPRRGDLLFWKGHVAWVSGREMILHANAHHMAVAFEGLAEAVARIAAQGGGPVTAHRRPG</sequence>
<dbReference type="InterPro" id="IPR000064">
    <property type="entry name" value="NLP_P60_dom"/>
</dbReference>
<dbReference type="Gene3D" id="2.30.30.40">
    <property type="entry name" value="SH3 Domains"/>
    <property type="match status" value="1"/>
</dbReference>
<dbReference type="Gene3D" id="3.90.1720.10">
    <property type="entry name" value="endopeptidase domain like (from Nostoc punctiforme)"/>
    <property type="match status" value="1"/>
</dbReference>
<dbReference type="PANTHER" id="PTHR47359">
    <property type="entry name" value="PEPTIDOGLYCAN DL-ENDOPEPTIDASE CWLO"/>
    <property type="match status" value="1"/>
</dbReference>
<evidence type="ECO:0000256" key="4">
    <source>
        <dbReference type="ARBA" id="ARBA00022807"/>
    </source>
</evidence>
<dbReference type="InterPro" id="IPR036028">
    <property type="entry name" value="SH3-like_dom_sf"/>
</dbReference>
<comment type="similarity">
    <text evidence="1">Belongs to the peptidase C40 family.</text>
</comment>
<keyword evidence="4" id="KW-0788">Thiol protease</keyword>
<accession>A0ABW3TFW8</accession>
<dbReference type="EMBL" id="JBHTKR010000003">
    <property type="protein sequence ID" value="MFD1194891.1"/>
    <property type="molecule type" value="Genomic_DNA"/>
</dbReference>
<reference evidence="7" key="1">
    <citation type="journal article" date="2019" name="Int. J. Syst. Evol. Microbiol.">
        <title>The Global Catalogue of Microorganisms (GCM) 10K type strain sequencing project: providing services to taxonomists for standard genome sequencing and annotation.</title>
        <authorList>
            <consortium name="The Broad Institute Genomics Platform"/>
            <consortium name="The Broad Institute Genome Sequencing Center for Infectious Disease"/>
            <person name="Wu L."/>
            <person name="Ma J."/>
        </authorList>
    </citation>
    <scope>NUCLEOTIDE SEQUENCE [LARGE SCALE GENOMIC DNA]</scope>
    <source>
        <strain evidence="7">CCUG 55328</strain>
    </source>
</reference>
<evidence type="ECO:0000259" key="5">
    <source>
        <dbReference type="PROSITE" id="PS51935"/>
    </source>
</evidence>
<keyword evidence="2" id="KW-0645">Protease</keyword>
<evidence type="ECO:0000313" key="7">
    <source>
        <dbReference type="Proteomes" id="UP001597151"/>
    </source>
</evidence>
<dbReference type="RefSeq" id="WP_380790959.1">
    <property type="nucleotide sequence ID" value="NZ_JBHTKR010000003.1"/>
</dbReference>
<keyword evidence="3" id="KW-0378">Hydrolase</keyword>
<evidence type="ECO:0000256" key="3">
    <source>
        <dbReference type="ARBA" id="ARBA00022801"/>
    </source>
</evidence>
<dbReference type="SUPFAM" id="SSF50044">
    <property type="entry name" value="SH3-domain"/>
    <property type="match status" value="1"/>
</dbReference>
<dbReference type="InterPro" id="IPR051794">
    <property type="entry name" value="PG_Endopeptidase_C40"/>
</dbReference>
<proteinExistence type="inferred from homology"/>
<dbReference type="Proteomes" id="UP001597151">
    <property type="component" value="Unassembled WGS sequence"/>
</dbReference>
<comment type="caution">
    <text evidence="6">The sequence shown here is derived from an EMBL/GenBank/DDBJ whole genome shotgun (WGS) entry which is preliminary data.</text>
</comment>
<organism evidence="6 7">
    <name type="scientific">Seohaeicola saemankumensis</name>
    <dbReference type="NCBI Taxonomy" id="481181"/>
    <lineage>
        <taxon>Bacteria</taxon>
        <taxon>Pseudomonadati</taxon>
        <taxon>Pseudomonadota</taxon>
        <taxon>Alphaproteobacteria</taxon>
        <taxon>Rhodobacterales</taxon>
        <taxon>Roseobacteraceae</taxon>
        <taxon>Seohaeicola</taxon>
    </lineage>
</organism>
<protein>
    <submittedName>
        <fullName evidence="6">NlpC/P60 family protein</fullName>
    </submittedName>
</protein>
<dbReference type="InterPro" id="IPR038765">
    <property type="entry name" value="Papain-like_cys_pep_sf"/>
</dbReference>
<evidence type="ECO:0000313" key="6">
    <source>
        <dbReference type="EMBL" id="MFD1194891.1"/>
    </source>
</evidence>
<evidence type="ECO:0000256" key="1">
    <source>
        <dbReference type="ARBA" id="ARBA00007074"/>
    </source>
</evidence>
<dbReference type="Pfam" id="PF18348">
    <property type="entry name" value="SH3_16"/>
    <property type="match status" value="1"/>
</dbReference>